<dbReference type="SUPFAM" id="SSF51735">
    <property type="entry name" value="NAD(P)-binding Rossmann-fold domains"/>
    <property type="match status" value="1"/>
</dbReference>
<dbReference type="RefSeq" id="WP_144305733.1">
    <property type="nucleotide sequence ID" value="NZ_CP039543.1"/>
</dbReference>
<feature type="binding site" evidence="6">
    <location>
        <begin position="67"/>
        <end position="70"/>
    </location>
    <ligand>
        <name>NADP(+)</name>
        <dbReference type="ChEBI" id="CHEBI:58349"/>
    </ligand>
</feature>
<dbReference type="PANTHER" id="PTHR11645">
    <property type="entry name" value="PYRROLINE-5-CARBOXYLATE REDUCTASE"/>
    <property type="match status" value="1"/>
</dbReference>
<dbReference type="PANTHER" id="PTHR11645:SF0">
    <property type="entry name" value="PYRROLINE-5-CARBOXYLATE REDUCTASE 3"/>
    <property type="match status" value="1"/>
</dbReference>
<dbReference type="Proteomes" id="UP000434052">
    <property type="component" value="Unassembled WGS sequence"/>
</dbReference>
<dbReference type="InterPro" id="IPR000304">
    <property type="entry name" value="Pyrroline-COOH_reductase"/>
</dbReference>
<keyword evidence="2 4" id="KW-0521">NADP</keyword>
<evidence type="ECO:0000313" key="12">
    <source>
        <dbReference type="Proteomes" id="UP000503251"/>
    </source>
</evidence>
<comment type="similarity">
    <text evidence="1 4">Belongs to the pyrroline-5-carboxylate reductase family.</text>
</comment>
<dbReference type="EC" id="1.5.1.2" evidence="4 5"/>
<dbReference type="AlphaFoldDB" id="A0A6P1ZEE9"/>
<dbReference type="Gene3D" id="1.10.3730.10">
    <property type="entry name" value="ProC C-terminal domain-like"/>
    <property type="match status" value="1"/>
</dbReference>
<feature type="domain" description="Pyrroline-5-carboxylate reductase dimerisation" evidence="8">
    <location>
        <begin position="160"/>
        <end position="264"/>
    </location>
</feature>
<comment type="pathway">
    <text evidence="4">Amino-acid biosynthesis; L-proline biosynthesis; L-proline from L-glutamate 5-semialdehyde: step 1/1.</text>
</comment>
<dbReference type="GO" id="GO:0005737">
    <property type="term" value="C:cytoplasm"/>
    <property type="evidence" value="ECO:0007669"/>
    <property type="project" value="UniProtKB-SubCell"/>
</dbReference>
<feature type="domain" description="Pyrroline-5-carboxylate reductase catalytic N-terminal" evidence="7">
    <location>
        <begin position="5"/>
        <end position="96"/>
    </location>
</feature>
<keyword evidence="4" id="KW-0963">Cytoplasm</keyword>
<evidence type="ECO:0000313" key="9">
    <source>
        <dbReference type="EMBL" id="QJT08527.1"/>
    </source>
</evidence>
<dbReference type="SUPFAM" id="SSF48179">
    <property type="entry name" value="6-phosphogluconate dehydrogenase C-terminal domain-like"/>
    <property type="match status" value="1"/>
</dbReference>
<dbReference type="EMBL" id="CP039543">
    <property type="protein sequence ID" value="QJT08527.1"/>
    <property type="molecule type" value="Genomic_DNA"/>
</dbReference>
<proteinExistence type="inferred from homology"/>
<dbReference type="GO" id="GO:0004735">
    <property type="term" value="F:pyrroline-5-carboxylate reductase activity"/>
    <property type="evidence" value="ECO:0007669"/>
    <property type="project" value="UniProtKB-UniRule"/>
</dbReference>
<evidence type="ECO:0000313" key="10">
    <source>
        <dbReference type="EMBL" id="TVM33005.1"/>
    </source>
</evidence>
<dbReference type="HAMAP" id="MF_01925">
    <property type="entry name" value="P5C_reductase"/>
    <property type="match status" value="1"/>
</dbReference>
<evidence type="ECO:0000256" key="3">
    <source>
        <dbReference type="ARBA" id="ARBA00023002"/>
    </source>
</evidence>
<comment type="catalytic activity">
    <reaction evidence="4">
        <text>L-proline + NAD(+) = (S)-1-pyrroline-5-carboxylate + NADH + 2 H(+)</text>
        <dbReference type="Rhea" id="RHEA:14105"/>
        <dbReference type="ChEBI" id="CHEBI:15378"/>
        <dbReference type="ChEBI" id="CHEBI:17388"/>
        <dbReference type="ChEBI" id="CHEBI:57540"/>
        <dbReference type="ChEBI" id="CHEBI:57945"/>
        <dbReference type="ChEBI" id="CHEBI:60039"/>
        <dbReference type="EC" id="1.5.1.2"/>
    </reaction>
</comment>
<dbReference type="Pfam" id="PF14748">
    <property type="entry name" value="P5CR_dimer"/>
    <property type="match status" value="1"/>
</dbReference>
<keyword evidence="4" id="KW-0028">Amino-acid biosynthesis</keyword>
<dbReference type="UniPathway" id="UPA00098">
    <property type="reaction ID" value="UER00361"/>
</dbReference>
<protein>
    <recommendedName>
        <fullName evidence="4 5">Pyrroline-5-carboxylate reductase</fullName>
        <shortName evidence="4">P5C reductase</shortName>
        <shortName evidence="4">P5CR</shortName>
        <ecNumber evidence="4 5">1.5.1.2</ecNumber>
    </recommendedName>
    <alternativeName>
        <fullName evidence="4">PCA reductase</fullName>
    </alternativeName>
</protein>
<evidence type="ECO:0000259" key="7">
    <source>
        <dbReference type="Pfam" id="PF03807"/>
    </source>
</evidence>
<dbReference type="Proteomes" id="UP000503251">
    <property type="component" value="Chromosome"/>
</dbReference>
<evidence type="ECO:0000256" key="2">
    <source>
        <dbReference type="ARBA" id="ARBA00022857"/>
    </source>
</evidence>
<dbReference type="InterPro" id="IPR008927">
    <property type="entry name" value="6-PGluconate_DH-like_C_sf"/>
</dbReference>
<comment type="subcellular location">
    <subcellularLocation>
        <location evidence="4">Cytoplasm</location>
    </subcellularLocation>
</comment>
<dbReference type="EMBL" id="QMIF01000008">
    <property type="protein sequence ID" value="TVM33005.1"/>
    <property type="molecule type" value="Genomic_DNA"/>
</dbReference>
<sequence>METSLGCVGCGNMGAAILRGLSSLEGVSLHGVDMDAHRLKIVCEECNAQPSESAREMVRNVDYILLAIKPHQVQTLLKDLAPRLRPGQTLISIAAGLTLRQLKEYSSGSCPVVRIMPNTPAMVQAGMFAICLDDPDLVESQKQTVLEMFSTLGKTFVLEEAYFDAFTAVAGSGPAYVFYIMDAMVEAGVTLGIPRPMALDMVRGLFTGSSKLAEQTGRHLCELREMVTSPAGTTVEATNVLDKYAVRAAFVDAIDAACRRSKELGE</sequence>
<reference evidence="9 12" key="2">
    <citation type="submission" date="2019-04" db="EMBL/GenBank/DDBJ databases">
        <title>Isolation and culture of sulfate reducing bacteria from the cold seep of the South China Sea.</title>
        <authorList>
            <person name="Sun C."/>
            <person name="Liu R."/>
        </authorList>
    </citation>
    <scope>NUCLEOTIDE SEQUENCE [LARGE SCALE GENOMIC DNA]</scope>
    <source>
        <strain evidence="9 12">CS1</strain>
    </source>
</reference>
<evidence type="ECO:0000256" key="4">
    <source>
        <dbReference type="HAMAP-Rule" id="MF_01925"/>
    </source>
</evidence>
<gene>
    <name evidence="4 10" type="primary">proC</name>
    <name evidence="10" type="ORF">DQK91_12620</name>
    <name evidence="9" type="ORF">E8L03_06130</name>
</gene>
<dbReference type="GO" id="GO:0055129">
    <property type="term" value="P:L-proline biosynthetic process"/>
    <property type="evidence" value="ECO:0007669"/>
    <property type="project" value="UniProtKB-UniRule"/>
</dbReference>
<evidence type="ECO:0000256" key="5">
    <source>
        <dbReference type="NCBIfam" id="TIGR00112"/>
    </source>
</evidence>
<comment type="catalytic activity">
    <reaction evidence="4">
        <text>L-proline + NADP(+) = (S)-1-pyrroline-5-carboxylate + NADPH + 2 H(+)</text>
        <dbReference type="Rhea" id="RHEA:14109"/>
        <dbReference type="ChEBI" id="CHEBI:15378"/>
        <dbReference type="ChEBI" id="CHEBI:17388"/>
        <dbReference type="ChEBI" id="CHEBI:57783"/>
        <dbReference type="ChEBI" id="CHEBI:58349"/>
        <dbReference type="ChEBI" id="CHEBI:60039"/>
        <dbReference type="EC" id="1.5.1.2"/>
    </reaction>
</comment>
<evidence type="ECO:0000256" key="6">
    <source>
        <dbReference type="PIRSR" id="PIRSR000193-1"/>
    </source>
</evidence>
<reference evidence="10 11" key="1">
    <citation type="submission" date="2018-06" db="EMBL/GenBank/DDBJ databases">
        <title>Complete genome of Desulfovibrio marinus P48SEP.</title>
        <authorList>
            <person name="Crispim J.S."/>
            <person name="Vidigal P.M.P."/>
            <person name="Silva L.C.F."/>
            <person name="Araujo L.C."/>
            <person name="Laguardia C.N."/>
            <person name="Dias R.S."/>
            <person name="Sousa M.P."/>
            <person name="Paula S.O."/>
            <person name="Silva C."/>
        </authorList>
    </citation>
    <scope>NUCLEOTIDE SEQUENCE [LARGE SCALE GENOMIC DNA]</scope>
    <source>
        <strain evidence="10 11">P48SEP</strain>
    </source>
</reference>
<evidence type="ECO:0000313" key="11">
    <source>
        <dbReference type="Proteomes" id="UP000434052"/>
    </source>
</evidence>
<evidence type="ECO:0000256" key="1">
    <source>
        <dbReference type="ARBA" id="ARBA00005525"/>
    </source>
</evidence>
<organism evidence="10 11">
    <name type="scientific">Oceanidesulfovibrio marinus</name>
    <dbReference type="NCBI Taxonomy" id="370038"/>
    <lineage>
        <taxon>Bacteria</taxon>
        <taxon>Pseudomonadati</taxon>
        <taxon>Thermodesulfobacteriota</taxon>
        <taxon>Desulfovibrionia</taxon>
        <taxon>Desulfovibrionales</taxon>
        <taxon>Desulfovibrionaceae</taxon>
        <taxon>Oceanidesulfovibrio</taxon>
    </lineage>
</organism>
<comment type="function">
    <text evidence="4">Catalyzes the reduction of 1-pyrroline-5-carboxylate (PCA) to L-proline.</text>
</comment>
<keyword evidence="3 4" id="KW-0560">Oxidoreductase</keyword>
<accession>A0A6P1ZEE9</accession>
<keyword evidence="4" id="KW-0641">Proline biosynthesis</keyword>
<dbReference type="Pfam" id="PF03807">
    <property type="entry name" value="F420_oxidored"/>
    <property type="match status" value="1"/>
</dbReference>
<dbReference type="OrthoDB" id="9805754at2"/>
<dbReference type="InterPro" id="IPR029036">
    <property type="entry name" value="P5CR_dimer"/>
</dbReference>
<dbReference type="NCBIfam" id="TIGR00112">
    <property type="entry name" value="proC"/>
    <property type="match status" value="1"/>
</dbReference>
<dbReference type="FunFam" id="1.10.3730.10:FF:000001">
    <property type="entry name" value="Pyrroline-5-carboxylate reductase"/>
    <property type="match status" value="1"/>
</dbReference>
<keyword evidence="12" id="KW-1185">Reference proteome</keyword>
<dbReference type="PIRSF" id="PIRSF000193">
    <property type="entry name" value="Pyrrol-5-carb_rd"/>
    <property type="match status" value="1"/>
</dbReference>
<evidence type="ECO:0000259" key="8">
    <source>
        <dbReference type="Pfam" id="PF14748"/>
    </source>
</evidence>
<dbReference type="Gene3D" id="3.40.50.720">
    <property type="entry name" value="NAD(P)-binding Rossmann-like Domain"/>
    <property type="match status" value="1"/>
</dbReference>
<dbReference type="InterPro" id="IPR028939">
    <property type="entry name" value="P5C_Rdtase_cat_N"/>
</dbReference>
<dbReference type="InterPro" id="IPR036291">
    <property type="entry name" value="NAD(P)-bd_dom_sf"/>
</dbReference>
<name>A0A6P1ZEE9_9BACT</name>